<evidence type="ECO:0000313" key="2">
    <source>
        <dbReference type="EMBL" id="KAF4032152.1"/>
    </source>
</evidence>
<name>A0A833W7V8_PHYIN</name>
<organism evidence="2 3">
    <name type="scientific">Phytophthora infestans</name>
    <name type="common">Potato late blight agent</name>
    <name type="synonym">Botrytis infestans</name>
    <dbReference type="NCBI Taxonomy" id="4787"/>
    <lineage>
        <taxon>Eukaryota</taxon>
        <taxon>Sar</taxon>
        <taxon>Stramenopiles</taxon>
        <taxon>Oomycota</taxon>
        <taxon>Peronosporomycetes</taxon>
        <taxon>Peronosporales</taxon>
        <taxon>Peronosporaceae</taxon>
        <taxon>Phytophthora</taxon>
    </lineage>
</organism>
<dbReference type="EMBL" id="WSZM01000509">
    <property type="protein sequence ID" value="KAF4032152.1"/>
    <property type="molecule type" value="Genomic_DNA"/>
</dbReference>
<feature type="compositionally biased region" description="Polar residues" evidence="1">
    <location>
        <begin position="73"/>
        <end position="97"/>
    </location>
</feature>
<keyword evidence="3" id="KW-1185">Reference proteome</keyword>
<sequence length="139" mass="14990">MLGALGSFEETIKDGEVIPPTDEVPQTQLTVVPRDGCPVPGDTKAVIADTDVVIGDTSMGSMFDEPEEASVPTKRSPTGSAGESLNTSHSAVFTISKITKRHGRPKMRKHQKVAEKKSRTSREKKRETKSVQETLTPGT</sequence>
<comment type="caution">
    <text evidence="2">The sequence shown here is derived from an EMBL/GenBank/DDBJ whole genome shotgun (WGS) entry which is preliminary data.</text>
</comment>
<dbReference type="Proteomes" id="UP000602510">
    <property type="component" value="Unassembled WGS sequence"/>
</dbReference>
<evidence type="ECO:0000256" key="1">
    <source>
        <dbReference type="SAM" id="MobiDB-lite"/>
    </source>
</evidence>
<gene>
    <name evidence="2" type="ORF">GN244_ATG15981</name>
</gene>
<dbReference type="AlphaFoldDB" id="A0A833W7V8"/>
<feature type="compositionally biased region" description="Basic residues" evidence="1">
    <location>
        <begin position="98"/>
        <end position="111"/>
    </location>
</feature>
<protein>
    <submittedName>
        <fullName evidence="2">Uncharacterized protein</fullName>
    </submittedName>
</protein>
<proteinExistence type="predicted"/>
<evidence type="ECO:0000313" key="3">
    <source>
        <dbReference type="Proteomes" id="UP000602510"/>
    </source>
</evidence>
<accession>A0A833W7V8</accession>
<feature type="region of interest" description="Disordered" evidence="1">
    <location>
        <begin position="57"/>
        <end position="139"/>
    </location>
</feature>
<reference evidence="2" key="1">
    <citation type="submission" date="2020-04" db="EMBL/GenBank/DDBJ databases">
        <title>Hybrid Assembly of Korean Phytophthora infestans isolates.</title>
        <authorList>
            <person name="Prokchorchik M."/>
            <person name="Lee Y."/>
            <person name="Seo J."/>
            <person name="Cho J.-H."/>
            <person name="Park Y.-E."/>
            <person name="Jang D.-C."/>
            <person name="Im J.-S."/>
            <person name="Choi J.-G."/>
            <person name="Park H.-J."/>
            <person name="Lee G.-B."/>
            <person name="Lee Y.-G."/>
            <person name="Hong S.-Y."/>
            <person name="Cho K."/>
            <person name="Sohn K.H."/>
        </authorList>
    </citation>
    <scope>NUCLEOTIDE SEQUENCE</scope>
    <source>
        <strain evidence="2">KR_1_A1</strain>
    </source>
</reference>
<feature type="compositionally biased region" description="Basic and acidic residues" evidence="1">
    <location>
        <begin position="112"/>
        <end position="130"/>
    </location>
</feature>